<feature type="signal peptide" evidence="2">
    <location>
        <begin position="1"/>
        <end position="24"/>
    </location>
</feature>
<dbReference type="PROSITE" id="PS51257">
    <property type="entry name" value="PROKAR_LIPOPROTEIN"/>
    <property type="match status" value="1"/>
</dbReference>
<dbReference type="EMBL" id="FOFG01000007">
    <property type="protein sequence ID" value="SEQ70501.1"/>
    <property type="molecule type" value="Genomic_DNA"/>
</dbReference>
<evidence type="ECO:0000256" key="2">
    <source>
        <dbReference type="SAM" id="SignalP"/>
    </source>
</evidence>
<name>A0A1H9I740_9HYPH</name>
<feature type="transmembrane region" description="Helical" evidence="1">
    <location>
        <begin position="40"/>
        <end position="60"/>
    </location>
</feature>
<evidence type="ECO:0000313" key="3">
    <source>
        <dbReference type="EMBL" id="SEQ70501.1"/>
    </source>
</evidence>
<organism evidence="3 4">
    <name type="scientific">Faunimonas pinastri</name>
    <dbReference type="NCBI Taxonomy" id="1855383"/>
    <lineage>
        <taxon>Bacteria</taxon>
        <taxon>Pseudomonadati</taxon>
        <taxon>Pseudomonadota</taxon>
        <taxon>Alphaproteobacteria</taxon>
        <taxon>Hyphomicrobiales</taxon>
        <taxon>Afifellaceae</taxon>
        <taxon>Faunimonas</taxon>
    </lineage>
</organism>
<evidence type="ECO:0000313" key="4">
    <source>
        <dbReference type="Proteomes" id="UP000199647"/>
    </source>
</evidence>
<proteinExistence type="predicted"/>
<keyword evidence="2" id="KW-0732">Signal</keyword>
<dbReference type="OrthoDB" id="8232303at2"/>
<dbReference type="RefSeq" id="WP_092496582.1">
    <property type="nucleotide sequence ID" value="NZ_FOFG01000007.1"/>
</dbReference>
<dbReference type="AlphaFoldDB" id="A0A1H9I740"/>
<sequence>MHRLSRVAAAALLLLACLVAPAFAGDGSPVTVPWGDLIVWLLVTFGGSFVALALALYHLVLKHLSVPLRTWLQQHNADQLIERMVGAGLNSVAGASRGKVLTAEIGNQVLAAALNYGFAQAPKRLASYFDQGHAGVAVAKAVYARLNMDEDASAPDFQAIVAQTAAAVSAR</sequence>
<gene>
    <name evidence="3" type="ORF">SAMN05216548_1078</name>
</gene>
<keyword evidence="1" id="KW-0812">Transmembrane</keyword>
<protein>
    <submittedName>
        <fullName evidence="3">Uncharacterized protein</fullName>
    </submittedName>
</protein>
<keyword evidence="1" id="KW-0472">Membrane</keyword>
<dbReference type="Proteomes" id="UP000199647">
    <property type="component" value="Unassembled WGS sequence"/>
</dbReference>
<feature type="chain" id="PRO_5011565672" evidence="2">
    <location>
        <begin position="25"/>
        <end position="171"/>
    </location>
</feature>
<keyword evidence="4" id="KW-1185">Reference proteome</keyword>
<reference evidence="3 4" key="1">
    <citation type="submission" date="2016-10" db="EMBL/GenBank/DDBJ databases">
        <authorList>
            <person name="de Groot N.N."/>
        </authorList>
    </citation>
    <scope>NUCLEOTIDE SEQUENCE [LARGE SCALE GENOMIC DNA]</scope>
    <source>
        <strain evidence="3 4">A52C2</strain>
    </source>
</reference>
<dbReference type="STRING" id="1855383.SAMN05216548_1078"/>
<evidence type="ECO:0000256" key="1">
    <source>
        <dbReference type="SAM" id="Phobius"/>
    </source>
</evidence>
<keyword evidence="1" id="KW-1133">Transmembrane helix</keyword>
<accession>A0A1H9I740</accession>